<dbReference type="AlphaFoldDB" id="A0A1Q8YJ25"/>
<gene>
    <name evidence="1" type="ORF">BLL52_0684</name>
</gene>
<reference evidence="1 2" key="1">
    <citation type="submission" date="2017-01" db="EMBL/GenBank/DDBJ databases">
        <title>Genome sequence of Rhodoferax antarcticus ANT.BR, a psychrophilic purple nonsulfur bacterium from an Antarctic microbial mat.</title>
        <authorList>
            <person name="Baker J."/>
            <person name="Riester C."/>
            <person name="Skinner B."/>
            <person name="Newell A."/>
            <person name="Swingley W."/>
            <person name="Madigan M."/>
            <person name="Jung D."/>
            <person name="Asao M."/>
            <person name="Chen M."/>
            <person name="Loughlin P."/>
            <person name="Pan H."/>
            <person name="Lin S."/>
            <person name="Li N."/>
            <person name="Shaw J."/>
            <person name="Prado M."/>
            <person name="Sherman C."/>
            <person name="Li X."/>
            <person name="Tang J."/>
            <person name="Blankenship R."/>
            <person name="Zhao T."/>
            <person name="Touchman J."/>
            <person name="Sattley M."/>
        </authorList>
    </citation>
    <scope>NUCLEOTIDE SEQUENCE [LARGE SCALE GENOMIC DNA]</scope>
    <source>
        <strain evidence="1 2">ANT.BR</strain>
    </source>
</reference>
<dbReference type="EMBL" id="MSYM01000006">
    <property type="protein sequence ID" value="OLP08058.1"/>
    <property type="molecule type" value="Genomic_DNA"/>
</dbReference>
<comment type="caution">
    <text evidence="1">The sequence shown here is derived from an EMBL/GenBank/DDBJ whole genome shotgun (WGS) entry which is preliminary data.</text>
</comment>
<organism evidence="1 2">
    <name type="scientific">Rhodoferax antarcticus ANT.BR</name>
    <dbReference type="NCBI Taxonomy" id="1111071"/>
    <lineage>
        <taxon>Bacteria</taxon>
        <taxon>Pseudomonadati</taxon>
        <taxon>Pseudomonadota</taxon>
        <taxon>Betaproteobacteria</taxon>
        <taxon>Burkholderiales</taxon>
        <taxon>Comamonadaceae</taxon>
        <taxon>Rhodoferax</taxon>
    </lineage>
</organism>
<sequence length="63" mass="6898">MSGAWCANPPTERGLNWNYCAGSGSEPRLPNLAANRVLSGIARPRIKIHISQGYSWFLTSLPL</sequence>
<evidence type="ECO:0000313" key="1">
    <source>
        <dbReference type="EMBL" id="OLP08058.1"/>
    </source>
</evidence>
<protein>
    <submittedName>
        <fullName evidence="1">Uncharacterized protein</fullName>
    </submittedName>
</protein>
<dbReference type="Proteomes" id="UP000185911">
    <property type="component" value="Unassembled WGS sequence"/>
</dbReference>
<keyword evidence="2" id="KW-1185">Reference proteome</keyword>
<name>A0A1Q8YJ25_9BURK</name>
<evidence type="ECO:0000313" key="2">
    <source>
        <dbReference type="Proteomes" id="UP000185911"/>
    </source>
</evidence>
<proteinExistence type="predicted"/>
<accession>A0A1Q8YJ25</accession>